<dbReference type="Pfam" id="PF00059">
    <property type="entry name" value="Lectin_C"/>
    <property type="match status" value="1"/>
</dbReference>
<dbReference type="InterPro" id="IPR016187">
    <property type="entry name" value="CTDL_fold"/>
</dbReference>
<proteinExistence type="predicted"/>
<evidence type="ECO:0000313" key="3">
    <source>
        <dbReference type="Proteomes" id="UP001642540"/>
    </source>
</evidence>
<dbReference type="InterPro" id="IPR050801">
    <property type="entry name" value="Ca-Dep_Lectins_ImmuneDev"/>
</dbReference>
<organism evidence="2 3">
    <name type="scientific">Orchesella dallaii</name>
    <dbReference type="NCBI Taxonomy" id="48710"/>
    <lineage>
        <taxon>Eukaryota</taxon>
        <taxon>Metazoa</taxon>
        <taxon>Ecdysozoa</taxon>
        <taxon>Arthropoda</taxon>
        <taxon>Hexapoda</taxon>
        <taxon>Collembola</taxon>
        <taxon>Entomobryomorpha</taxon>
        <taxon>Entomobryoidea</taxon>
        <taxon>Orchesellidae</taxon>
        <taxon>Orchesellinae</taxon>
        <taxon>Orchesella</taxon>
    </lineage>
</organism>
<dbReference type="Gene3D" id="3.10.100.10">
    <property type="entry name" value="Mannose-Binding Protein A, subunit A"/>
    <property type="match status" value="1"/>
</dbReference>
<dbReference type="SUPFAM" id="SSF56436">
    <property type="entry name" value="C-type lectin-like"/>
    <property type="match status" value="1"/>
</dbReference>
<keyword evidence="3" id="KW-1185">Reference proteome</keyword>
<reference evidence="2 3" key="1">
    <citation type="submission" date="2024-08" db="EMBL/GenBank/DDBJ databases">
        <authorList>
            <person name="Cucini C."/>
            <person name="Frati F."/>
        </authorList>
    </citation>
    <scope>NUCLEOTIDE SEQUENCE [LARGE SCALE GENOMIC DNA]</scope>
</reference>
<evidence type="ECO:0000259" key="1">
    <source>
        <dbReference type="PROSITE" id="PS50041"/>
    </source>
</evidence>
<gene>
    <name evidence="2" type="ORF">ODALV1_LOCUS14406</name>
</gene>
<protein>
    <recommendedName>
        <fullName evidence="1">C-type lectin domain-containing protein</fullName>
    </recommendedName>
</protein>
<dbReference type="PROSITE" id="PS50041">
    <property type="entry name" value="C_TYPE_LECTIN_2"/>
    <property type="match status" value="1"/>
</dbReference>
<dbReference type="CDD" id="cd00037">
    <property type="entry name" value="CLECT"/>
    <property type="match status" value="1"/>
</dbReference>
<sequence length="226" mass="25378">MFRKPLDLGFGKRIYFGAFEIALLIIFHSRPLIVSASNALIDAPIAAGGEIPVEMLENWIIVRKSMTWGDAAMYCNEKYFRLTVLPALDNAKGLIDKIKTLSKPYDPGYDKLYKEVEFGMDRRYWIGLTDLMEEGKWTWIQDGTELAYELWYPKQPDHKMADGATKSLEHCVSLWNPGYNNKDSHSFNDEDCKNKYYPICDAADGASAAAAAAVYSNSVLLPVAAG</sequence>
<accession>A0ABP1QRB8</accession>
<dbReference type="InterPro" id="IPR001304">
    <property type="entry name" value="C-type_lectin-like"/>
</dbReference>
<dbReference type="PANTHER" id="PTHR22801">
    <property type="entry name" value="LITHOSTATHINE"/>
    <property type="match status" value="1"/>
</dbReference>
<dbReference type="PANTHER" id="PTHR22801:SF63">
    <property type="entry name" value="C-TYPE LECTIN DOMAIN-CONTAINING PROTEIN"/>
    <property type="match status" value="1"/>
</dbReference>
<name>A0ABP1QRB8_9HEXA</name>
<evidence type="ECO:0000313" key="2">
    <source>
        <dbReference type="EMBL" id="CAL8110696.1"/>
    </source>
</evidence>
<dbReference type="EMBL" id="CAXLJM020000046">
    <property type="protein sequence ID" value="CAL8110696.1"/>
    <property type="molecule type" value="Genomic_DNA"/>
</dbReference>
<comment type="caution">
    <text evidence="2">The sequence shown here is derived from an EMBL/GenBank/DDBJ whole genome shotgun (WGS) entry which is preliminary data.</text>
</comment>
<dbReference type="Proteomes" id="UP001642540">
    <property type="component" value="Unassembled WGS sequence"/>
</dbReference>
<dbReference type="InterPro" id="IPR016186">
    <property type="entry name" value="C-type_lectin-like/link_sf"/>
</dbReference>
<feature type="domain" description="C-type lectin" evidence="1">
    <location>
        <begin position="59"/>
        <end position="201"/>
    </location>
</feature>